<feature type="transmembrane region" description="Helical" evidence="8">
    <location>
        <begin position="48"/>
        <end position="65"/>
    </location>
</feature>
<dbReference type="OMA" id="GRPKYDA"/>
<keyword evidence="5 8" id="KW-1133">Transmembrane helix</keyword>
<evidence type="ECO:0000256" key="6">
    <source>
        <dbReference type="ARBA" id="ARBA00023136"/>
    </source>
</evidence>
<feature type="transmembrane region" description="Helical" evidence="8">
    <location>
        <begin position="16"/>
        <end position="36"/>
    </location>
</feature>
<organism evidence="9 10">
    <name type="scientific">Schizosaccharomyces cryophilus (strain OY26 / ATCC MYA-4695 / CBS 11777 / NBRC 106824 / NRRL Y48691)</name>
    <name type="common">Fission yeast</name>
    <dbReference type="NCBI Taxonomy" id="653667"/>
    <lineage>
        <taxon>Eukaryota</taxon>
        <taxon>Fungi</taxon>
        <taxon>Dikarya</taxon>
        <taxon>Ascomycota</taxon>
        <taxon>Taphrinomycotina</taxon>
        <taxon>Schizosaccharomycetes</taxon>
        <taxon>Schizosaccharomycetales</taxon>
        <taxon>Schizosaccharomycetaceae</taxon>
        <taxon>Schizosaccharomyces</taxon>
    </lineage>
</organism>
<evidence type="ECO:0000256" key="4">
    <source>
        <dbReference type="ARBA" id="ARBA00022824"/>
    </source>
</evidence>
<keyword evidence="10" id="KW-1185">Reference proteome</keyword>
<dbReference type="InterPro" id="IPR008506">
    <property type="entry name" value="SND2/TMEM208"/>
</dbReference>
<evidence type="ECO:0000313" key="10">
    <source>
        <dbReference type="Proteomes" id="UP000015464"/>
    </source>
</evidence>
<dbReference type="PANTHER" id="PTHR13505">
    <property type="entry name" value="TRANSMEMBRANE PROTEIN 208"/>
    <property type="match status" value="1"/>
</dbReference>
<sequence length="183" mass="20938">MANAAQKKLALQNKRILMFMLVADVTVNFLFVLLRFFLRSPLSKFSKLLYIFAAGSSGFLHYQLYRAAAPKYDSKGALLYVGQDLLQQGVTSYMIDYMYFSWIVIFLSALTSTKFFALYLLVPIFVGYKAFPLLRMGLEQLQKFRNQGSNDPASSVQEEPTASRPLSKRQEKLRKKSNKYHSG</sequence>
<dbReference type="AlphaFoldDB" id="S9X187"/>
<feature type="compositionally biased region" description="Basic residues" evidence="7">
    <location>
        <begin position="171"/>
        <end position="183"/>
    </location>
</feature>
<dbReference type="GO" id="GO:0005789">
    <property type="term" value="C:endoplasmic reticulum membrane"/>
    <property type="evidence" value="ECO:0007669"/>
    <property type="project" value="UniProtKB-SubCell"/>
</dbReference>
<evidence type="ECO:0000256" key="2">
    <source>
        <dbReference type="ARBA" id="ARBA00009950"/>
    </source>
</evidence>
<gene>
    <name evidence="9" type="ORF">SPOG_00587</name>
</gene>
<comment type="similarity">
    <text evidence="2">Belongs to the TMEM208 family.</text>
</comment>
<dbReference type="STRING" id="653667.S9X187"/>
<accession>S9X187</accession>
<keyword evidence="6 8" id="KW-0472">Membrane</keyword>
<dbReference type="PANTHER" id="PTHR13505:SF7">
    <property type="entry name" value="TRANSMEMBRANE PROTEIN 208"/>
    <property type="match status" value="1"/>
</dbReference>
<evidence type="ECO:0000256" key="3">
    <source>
        <dbReference type="ARBA" id="ARBA00022692"/>
    </source>
</evidence>
<dbReference type="eggNOG" id="KOG3269">
    <property type="taxonomic scope" value="Eukaryota"/>
</dbReference>
<dbReference type="HOGENOM" id="CLU_094308_2_1_1"/>
<dbReference type="OrthoDB" id="10012212at2759"/>
<comment type="subcellular location">
    <subcellularLocation>
        <location evidence="1">Endoplasmic reticulum membrane</location>
        <topology evidence="1">Multi-pass membrane protein</topology>
    </subcellularLocation>
</comment>
<dbReference type="GeneID" id="25034919"/>
<name>S9X187_SCHCR</name>
<protein>
    <submittedName>
        <fullName evidence="9">DUF788 family protein</fullName>
    </submittedName>
</protein>
<evidence type="ECO:0000256" key="5">
    <source>
        <dbReference type="ARBA" id="ARBA00022989"/>
    </source>
</evidence>
<dbReference type="GO" id="GO:0006624">
    <property type="term" value="P:vacuolar protein processing"/>
    <property type="evidence" value="ECO:0007669"/>
    <property type="project" value="TreeGrafter"/>
</dbReference>
<evidence type="ECO:0000313" key="9">
    <source>
        <dbReference type="EMBL" id="EPY50877.1"/>
    </source>
</evidence>
<dbReference type="Proteomes" id="UP000015464">
    <property type="component" value="Unassembled WGS sequence"/>
</dbReference>
<evidence type="ECO:0000256" key="7">
    <source>
        <dbReference type="SAM" id="MobiDB-lite"/>
    </source>
</evidence>
<reference evidence="9 10" key="1">
    <citation type="journal article" date="2011" name="Science">
        <title>Comparative functional genomics of the fission yeasts.</title>
        <authorList>
            <person name="Rhind N."/>
            <person name="Chen Z."/>
            <person name="Yassour M."/>
            <person name="Thompson D.A."/>
            <person name="Haas B.J."/>
            <person name="Habib N."/>
            <person name="Wapinski I."/>
            <person name="Roy S."/>
            <person name="Lin M.F."/>
            <person name="Heiman D.I."/>
            <person name="Young S.K."/>
            <person name="Furuya K."/>
            <person name="Guo Y."/>
            <person name="Pidoux A."/>
            <person name="Chen H.M."/>
            <person name="Robbertse B."/>
            <person name="Goldberg J.M."/>
            <person name="Aoki K."/>
            <person name="Bayne E.H."/>
            <person name="Berlin A.M."/>
            <person name="Desjardins C.A."/>
            <person name="Dobbs E."/>
            <person name="Dukaj L."/>
            <person name="Fan L."/>
            <person name="FitzGerald M.G."/>
            <person name="French C."/>
            <person name="Gujja S."/>
            <person name="Hansen K."/>
            <person name="Keifenheim D."/>
            <person name="Levin J.Z."/>
            <person name="Mosher R.A."/>
            <person name="Mueller C.A."/>
            <person name="Pfiffner J."/>
            <person name="Priest M."/>
            <person name="Russ C."/>
            <person name="Smialowska A."/>
            <person name="Swoboda P."/>
            <person name="Sykes S.M."/>
            <person name="Vaughn M."/>
            <person name="Vengrova S."/>
            <person name="Yoder R."/>
            <person name="Zeng Q."/>
            <person name="Allshire R."/>
            <person name="Baulcombe D."/>
            <person name="Birren B.W."/>
            <person name="Brown W."/>
            <person name="Ekwall K."/>
            <person name="Kellis M."/>
            <person name="Leatherwood J."/>
            <person name="Levin H."/>
            <person name="Margalit H."/>
            <person name="Martienssen R."/>
            <person name="Nieduszynski C.A."/>
            <person name="Spatafora J.W."/>
            <person name="Friedman N."/>
            <person name="Dalgaard J.Z."/>
            <person name="Baumann P."/>
            <person name="Niki H."/>
            <person name="Regev A."/>
            <person name="Nusbaum C."/>
        </authorList>
    </citation>
    <scope>NUCLEOTIDE SEQUENCE [LARGE SCALE GENOMIC DNA]</scope>
    <source>
        <strain evidence="10">OY26 / ATCC MYA-4695 / CBS 11777 / NBRC 106824 / NRRL Y48691</strain>
    </source>
</reference>
<proteinExistence type="inferred from homology"/>
<feature type="transmembrane region" description="Helical" evidence="8">
    <location>
        <begin position="99"/>
        <end position="126"/>
    </location>
</feature>
<evidence type="ECO:0000256" key="8">
    <source>
        <dbReference type="SAM" id="Phobius"/>
    </source>
</evidence>
<dbReference type="GO" id="GO:0005773">
    <property type="term" value="C:vacuole"/>
    <property type="evidence" value="ECO:0007669"/>
    <property type="project" value="GOC"/>
</dbReference>
<dbReference type="RefSeq" id="XP_013024216.1">
    <property type="nucleotide sequence ID" value="XM_013168762.1"/>
</dbReference>
<dbReference type="Pfam" id="PF05620">
    <property type="entry name" value="TMEM208_SND2"/>
    <property type="match status" value="1"/>
</dbReference>
<feature type="region of interest" description="Disordered" evidence="7">
    <location>
        <begin position="146"/>
        <end position="183"/>
    </location>
</feature>
<feature type="compositionally biased region" description="Polar residues" evidence="7">
    <location>
        <begin position="146"/>
        <end position="160"/>
    </location>
</feature>
<keyword evidence="3 8" id="KW-0812">Transmembrane</keyword>
<evidence type="ECO:0000256" key="1">
    <source>
        <dbReference type="ARBA" id="ARBA00004477"/>
    </source>
</evidence>
<dbReference type="EMBL" id="KE546992">
    <property type="protein sequence ID" value="EPY50877.1"/>
    <property type="molecule type" value="Genomic_DNA"/>
</dbReference>
<keyword evidence="4" id="KW-0256">Endoplasmic reticulum</keyword>